<name>A0A6B9F640_9EURY</name>
<dbReference type="RefSeq" id="WP_157688040.1">
    <property type="nucleotide sequence ID" value="NZ_CP034345.1"/>
</dbReference>
<dbReference type="GO" id="GO:0046872">
    <property type="term" value="F:metal ion binding"/>
    <property type="evidence" value="ECO:0007669"/>
    <property type="project" value="UniProtKB-KW"/>
</dbReference>
<keyword evidence="1" id="KW-0479">Metal-binding</keyword>
<dbReference type="AlphaFoldDB" id="A0A6B9F640"/>
<evidence type="ECO:0000256" key="3">
    <source>
        <dbReference type="ARBA" id="ARBA00023027"/>
    </source>
</evidence>
<dbReference type="EMBL" id="CP034345">
    <property type="protein sequence ID" value="QGX93804.1"/>
    <property type="molecule type" value="Genomic_DNA"/>
</dbReference>
<dbReference type="PANTHER" id="PTHR30004">
    <property type="entry name" value="4-HYDROXYTHREONINE-4-PHOSPHATE DEHYDROGENASE"/>
    <property type="match status" value="1"/>
</dbReference>
<accession>A0A6B9F640</accession>
<keyword evidence="3" id="KW-0520">NAD</keyword>
<dbReference type="NCBIfam" id="TIGR00557">
    <property type="entry name" value="pdxA"/>
    <property type="match status" value="1"/>
</dbReference>
<dbReference type="KEGG" id="hra:EI982_02885"/>
<evidence type="ECO:0000313" key="4">
    <source>
        <dbReference type="EMBL" id="QGX93804.1"/>
    </source>
</evidence>
<proteinExistence type="predicted"/>
<dbReference type="InterPro" id="IPR005255">
    <property type="entry name" value="PdxA_fam"/>
</dbReference>
<protein>
    <submittedName>
        <fullName evidence="4">4-hydroxythreonine-4-phosphate dehydrogenase PdxA</fullName>
        <ecNumber evidence="4">1.1.1.262</ecNumber>
    </submittedName>
</protein>
<evidence type="ECO:0000313" key="5">
    <source>
        <dbReference type="Proteomes" id="UP000428325"/>
    </source>
</evidence>
<reference evidence="4 5" key="1">
    <citation type="submission" date="2018-12" db="EMBL/GenBank/DDBJ databases">
        <title>Complete genome sequence of Haloplanus rallus MBLA0036.</title>
        <authorList>
            <person name="Nam Y.-d."/>
            <person name="Kang J."/>
            <person name="Chung W.-H."/>
            <person name="Park Y.S."/>
        </authorList>
    </citation>
    <scope>NUCLEOTIDE SEQUENCE [LARGE SCALE GENOMIC DNA]</scope>
    <source>
        <strain evidence="4 5">MBLA0036</strain>
    </source>
</reference>
<keyword evidence="2 4" id="KW-0560">Oxidoreductase</keyword>
<dbReference type="GO" id="GO:0051287">
    <property type="term" value="F:NAD binding"/>
    <property type="evidence" value="ECO:0007669"/>
    <property type="project" value="InterPro"/>
</dbReference>
<dbReference type="OrthoDB" id="26759at2157"/>
<organism evidence="4 5">
    <name type="scientific">Haloplanus rallus</name>
    <dbReference type="NCBI Taxonomy" id="1816183"/>
    <lineage>
        <taxon>Archaea</taxon>
        <taxon>Methanobacteriati</taxon>
        <taxon>Methanobacteriota</taxon>
        <taxon>Stenosarchaea group</taxon>
        <taxon>Halobacteria</taxon>
        <taxon>Halobacteriales</taxon>
        <taxon>Haloferacaceae</taxon>
        <taxon>Haloplanus</taxon>
    </lineage>
</organism>
<sequence length="331" mass="34685">MGDPAGIGSEIIVKSYPQVCDDVRMVVLGDVDVMRNAVAACDSDLSIRDVDAVGDADYADGTLDVVDFDNVDEVARGEHRGDYGRASLEYVERGIELALAGDIDAMCNAPINKKALELGGSDYAGHTNLLADRTDTDEYSMLLIQDGLHVTHVTVHMSLQEAIDTISTERVLETIEVTDEGLRDLGIEDPSIAVCGLNPHAGEDGVLGTEDGEEIEPAVEQAQEAGIDASGPWAPDNIFNQAAVGRFDGVVAMYHDQGHIPVYIHGVLPSGGVAGVNMTIGLPIIRTSTMHGTAFDIAGEGIADADSMIDALQAAGRAAEAGMAATPPSTE</sequence>
<evidence type="ECO:0000256" key="2">
    <source>
        <dbReference type="ARBA" id="ARBA00023002"/>
    </source>
</evidence>
<dbReference type="GeneID" id="43368447"/>
<dbReference type="PANTHER" id="PTHR30004:SF6">
    <property type="entry name" value="D-THREONATE 4-PHOSPHATE DEHYDROGENASE"/>
    <property type="match status" value="1"/>
</dbReference>
<dbReference type="Pfam" id="PF04166">
    <property type="entry name" value="PdxA"/>
    <property type="match status" value="1"/>
</dbReference>
<dbReference type="GO" id="GO:0050570">
    <property type="term" value="F:4-hydroxythreonine-4-phosphate dehydrogenase activity"/>
    <property type="evidence" value="ECO:0007669"/>
    <property type="project" value="UniProtKB-EC"/>
</dbReference>
<dbReference type="Proteomes" id="UP000428325">
    <property type="component" value="Chromosome"/>
</dbReference>
<gene>
    <name evidence="4" type="primary">pdxA</name>
    <name evidence="4" type="ORF">EI982_02885</name>
</gene>
<dbReference type="EC" id="1.1.1.262" evidence="4"/>
<dbReference type="Gene3D" id="3.40.718.10">
    <property type="entry name" value="Isopropylmalate Dehydrogenase"/>
    <property type="match status" value="1"/>
</dbReference>
<dbReference type="SUPFAM" id="SSF53659">
    <property type="entry name" value="Isocitrate/Isopropylmalate dehydrogenase-like"/>
    <property type="match status" value="1"/>
</dbReference>
<evidence type="ECO:0000256" key="1">
    <source>
        <dbReference type="ARBA" id="ARBA00022723"/>
    </source>
</evidence>
<keyword evidence="5" id="KW-1185">Reference proteome</keyword>